<feature type="chain" id="PRO_5026045157" evidence="4">
    <location>
        <begin position="26"/>
        <end position="244"/>
    </location>
</feature>
<dbReference type="InterPro" id="IPR044925">
    <property type="entry name" value="His-Me_finger_sf"/>
</dbReference>
<keyword evidence="3" id="KW-0378">Hydrolase</keyword>
<evidence type="ECO:0000313" key="6">
    <source>
        <dbReference type="Proteomes" id="UP000502608"/>
    </source>
</evidence>
<organism evidence="5 6">
    <name type="scientific">Shewanella aestuarii</name>
    <dbReference type="NCBI Taxonomy" id="1028752"/>
    <lineage>
        <taxon>Bacteria</taxon>
        <taxon>Pseudomonadati</taxon>
        <taxon>Pseudomonadota</taxon>
        <taxon>Gammaproteobacteria</taxon>
        <taxon>Alteromonadales</taxon>
        <taxon>Shewanellaceae</taxon>
        <taxon>Shewanella</taxon>
    </lineage>
</organism>
<accession>A0A6G9QGS9</accession>
<name>A0A6G9QGS9_9GAMM</name>
<dbReference type="KEGG" id="saes:HBH39_02980"/>
<protein>
    <submittedName>
        <fullName evidence="5">Deoxyribonuclease</fullName>
    </submittedName>
</protein>
<evidence type="ECO:0000256" key="2">
    <source>
        <dbReference type="ARBA" id="ARBA00022722"/>
    </source>
</evidence>
<evidence type="ECO:0000256" key="4">
    <source>
        <dbReference type="SAM" id="SignalP"/>
    </source>
</evidence>
<comment type="similarity">
    <text evidence="1">Belongs to the EndA/NucM nuclease family.</text>
</comment>
<evidence type="ECO:0000256" key="1">
    <source>
        <dbReference type="ARBA" id="ARBA00006429"/>
    </source>
</evidence>
<dbReference type="PANTHER" id="PTHR33607:SF2">
    <property type="entry name" value="ENDONUCLEASE-1"/>
    <property type="match status" value="1"/>
</dbReference>
<reference evidence="5 6" key="1">
    <citation type="submission" date="2020-03" db="EMBL/GenBank/DDBJ databases">
        <title>Complete genome sequence of Shewanella sp.</title>
        <authorList>
            <person name="Kim Y.-S."/>
            <person name="Kim S.-J."/>
            <person name="Jung H.-K."/>
            <person name="Kim K.-H."/>
        </authorList>
    </citation>
    <scope>NUCLEOTIDE SEQUENCE [LARGE SCALE GENOMIC DNA]</scope>
    <source>
        <strain evidence="5 6">PN3F2</strain>
    </source>
</reference>
<proteinExistence type="inferred from homology"/>
<dbReference type="Pfam" id="PF04231">
    <property type="entry name" value="Endonuclease_1"/>
    <property type="match status" value="1"/>
</dbReference>
<dbReference type="InterPro" id="IPR007346">
    <property type="entry name" value="Endonuclease-I"/>
</dbReference>
<dbReference type="RefSeq" id="WP_167675484.1">
    <property type="nucleotide sequence ID" value="NZ_CP050313.1"/>
</dbReference>
<evidence type="ECO:0000313" key="5">
    <source>
        <dbReference type="EMBL" id="QIR13598.1"/>
    </source>
</evidence>
<sequence length="244" mass="28013">MLGYRVKVRLIALCVVWCASFNVFSAQHPTSFNQAKGIAKKIYQDNLALSSFYCGCDININGKLWQPDLASCGYQVRKQATRANRIEWEHVVPAWAFGHQLQCWQDGGRKNCGRTSQQFKKMEADLHNLTPAIGEVNGDRSNYSFSQWNGKSDQYGQCDMIVDFKGRKVQPPENSRGAIARTYFYMQQTYQLQISSSQQKLFQAWNKQYPVDINECKRDKLIANVQGNHNDFVQKQCQNLGLVY</sequence>
<evidence type="ECO:0000256" key="3">
    <source>
        <dbReference type="ARBA" id="ARBA00022801"/>
    </source>
</evidence>
<dbReference type="GO" id="GO:0004518">
    <property type="term" value="F:nuclease activity"/>
    <property type="evidence" value="ECO:0007669"/>
    <property type="project" value="UniProtKB-KW"/>
</dbReference>
<feature type="signal peptide" evidence="4">
    <location>
        <begin position="1"/>
        <end position="25"/>
    </location>
</feature>
<dbReference type="EMBL" id="CP050313">
    <property type="protein sequence ID" value="QIR13598.1"/>
    <property type="molecule type" value="Genomic_DNA"/>
</dbReference>
<keyword evidence="4" id="KW-0732">Signal</keyword>
<keyword evidence="2" id="KW-0540">Nuclease</keyword>
<dbReference type="PANTHER" id="PTHR33607">
    <property type="entry name" value="ENDONUCLEASE-1"/>
    <property type="match status" value="1"/>
</dbReference>
<gene>
    <name evidence="5" type="ORF">HBH39_02980</name>
</gene>
<keyword evidence="6" id="KW-1185">Reference proteome</keyword>
<dbReference type="Proteomes" id="UP000502608">
    <property type="component" value="Chromosome"/>
</dbReference>
<dbReference type="AlphaFoldDB" id="A0A6G9QGS9"/>
<dbReference type="GO" id="GO:0016787">
    <property type="term" value="F:hydrolase activity"/>
    <property type="evidence" value="ECO:0007669"/>
    <property type="project" value="UniProtKB-KW"/>
</dbReference>
<dbReference type="SUPFAM" id="SSF54060">
    <property type="entry name" value="His-Me finger endonucleases"/>
    <property type="match status" value="1"/>
</dbReference>